<evidence type="ECO:0000313" key="7">
    <source>
        <dbReference type="EMBL" id="UZW76260.1"/>
    </source>
</evidence>
<keyword evidence="4" id="KW-0520">NAD</keyword>
<dbReference type="Gene3D" id="3.40.50.1970">
    <property type="match status" value="1"/>
</dbReference>
<dbReference type="PROSITE" id="PS00913">
    <property type="entry name" value="ADH_IRON_1"/>
    <property type="match status" value="1"/>
</dbReference>
<dbReference type="Gene3D" id="1.20.1090.10">
    <property type="entry name" value="Dehydroquinate synthase-like - alpha domain"/>
    <property type="match status" value="1"/>
</dbReference>
<dbReference type="FunFam" id="1.20.1090.10:FF:000001">
    <property type="entry name" value="Aldehyde-alcohol dehydrogenase"/>
    <property type="match status" value="1"/>
</dbReference>
<organism evidence="7 8">
    <name type="scientific">Alkalimarinus sediminis</name>
    <dbReference type="NCBI Taxonomy" id="1632866"/>
    <lineage>
        <taxon>Bacteria</taxon>
        <taxon>Pseudomonadati</taxon>
        <taxon>Pseudomonadota</taxon>
        <taxon>Gammaproteobacteria</taxon>
        <taxon>Alteromonadales</taxon>
        <taxon>Alteromonadaceae</taxon>
        <taxon>Alkalimarinus</taxon>
    </lineage>
</organism>
<comment type="similarity">
    <text evidence="2">Belongs to the iron-containing alcohol dehydrogenase family.</text>
</comment>
<dbReference type="CDD" id="cd08193">
    <property type="entry name" value="HVD"/>
    <property type="match status" value="1"/>
</dbReference>
<keyword evidence="3" id="KW-0560">Oxidoreductase</keyword>
<dbReference type="Pfam" id="PF00465">
    <property type="entry name" value="Fe-ADH"/>
    <property type="match status" value="1"/>
</dbReference>
<feature type="domain" description="Alcohol dehydrogenase iron-type/glycerol dehydrogenase GldA" evidence="5">
    <location>
        <begin position="17"/>
        <end position="184"/>
    </location>
</feature>
<dbReference type="InterPro" id="IPR056798">
    <property type="entry name" value="ADH_Fe_C"/>
</dbReference>
<dbReference type="EMBL" id="CP101527">
    <property type="protein sequence ID" value="UZW76260.1"/>
    <property type="molecule type" value="Genomic_DNA"/>
</dbReference>
<evidence type="ECO:0000256" key="4">
    <source>
        <dbReference type="ARBA" id="ARBA00023027"/>
    </source>
</evidence>
<evidence type="ECO:0000256" key="3">
    <source>
        <dbReference type="ARBA" id="ARBA00023002"/>
    </source>
</evidence>
<dbReference type="InterPro" id="IPR018211">
    <property type="entry name" value="ADH_Fe_CS"/>
</dbReference>
<evidence type="ECO:0000313" key="8">
    <source>
        <dbReference type="Proteomes" id="UP001164472"/>
    </source>
</evidence>
<dbReference type="KEGG" id="asem:NNL22_06670"/>
<dbReference type="InterPro" id="IPR001670">
    <property type="entry name" value="ADH_Fe/GldA"/>
</dbReference>
<proteinExistence type="inferred from homology"/>
<evidence type="ECO:0000259" key="6">
    <source>
        <dbReference type="Pfam" id="PF25137"/>
    </source>
</evidence>
<dbReference type="Proteomes" id="UP001164472">
    <property type="component" value="Chromosome"/>
</dbReference>
<evidence type="ECO:0000259" key="5">
    <source>
        <dbReference type="Pfam" id="PF00465"/>
    </source>
</evidence>
<reference evidence="7" key="1">
    <citation type="submission" date="2022-07" db="EMBL/GenBank/DDBJ databases">
        <title>Alkalimarinus sp. nov., isolated from gut of a Alitta virens.</title>
        <authorList>
            <person name="Yang A.I."/>
            <person name="Shin N.-R."/>
        </authorList>
    </citation>
    <scope>NUCLEOTIDE SEQUENCE</scope>
    <source>
        <strain evidence="7">FA028</strain>
    </source>
</reference>
<dbReference type="Pfam" id="PF25137">
    <property type="entry name" value="ADH_Fe_C"/>
    <property type="match status" value="1"/>
</dbReference>
<accession>A0A9E8HKD9</accession>
<dbReference type="FunFam" id="3.40.50.1970:FF:000003">
    <property type="entry name" value="Alcohol dehydrogenase, iron-containing"/>
    <property type="match status" value="1"/>
</dbReference>
<gene>
    <name evidence="7" type="ORF">NNL22_06670</name>
</gene>
<evidence type="ECO:0000256" key="2">
    <source>
        <dbReference type="ARBA" id="ARBA00007358"/>
    </source>
</evidence>
<keyword evidence="8" id="KW-1185">Reference proteome</keyword>
<dbReference type="GO" id="GO:0004022">
    <property type="term" value="F:alcohol dehydrogenase (NAD+) activity"/>
    <property type="evidence" value="ECO:0007669"/>
    <property type="project" value="TreeGrafter"/>
</dbReference>
<dbReference type="SUPFAM" id="SSF56796">
    <property type="entry name" value="Dehydroquinate synthase-like"/>
    <property type="match status" value="1"/>
</dbReference>
<feature type="domain" description="Fe-containing alcohol dehydrogenase-like C-terminal" evidence="6">
    <location>
        <begin position="196"/>
        <end position="394"/>
    </location>
</feature>
<dbReference type="PANTHER" id="PTHR11496:SF102">
    <property type="entry name" value="ALCOHOL DEHYDROGENASE 4"/>
    <property type="match status" value="1"/>
</dbReference>
<dbReference type="InterPro" id="IPR039697">
    <property type="entry name" value="Alcohol_dehydrogenase_Fe"/>
</dbReference>
<name>A0A9E8HKD9_9ALTE</name>
<dbReference type="RefSeq" id="WP_251812104.1">
    <property type="nucleotide sequence ID" value="NZ_CP101527.1"/>
</dbReference>
<comment type="cofactor">
    <cofactor evidence="1">
        <name>Fe cation</name>
        <dbReference type="ChEBI" id="CHEBI:24875"/>
    </cofactor>
</comment>
<dbReference type="AlphaFoldDB" id="A0A9E8HKD9"/>
<protein>
    <submittedName>
        <fullName evidence="7">Iron-containing alcohol dehydrogenase</fullName>
    </submittedName>
</protein>
<dbReference type="PANTHER" id="PTHR11496">
    <property type="entry name" value="ALCOHOL DEHYDROGENASE"/>
    <property type="match status" value="1"/>
</dbReference>
<evidence type="ECO:0000256" key="1">
    <source>
        <dbReference type="ARBA" id="ARBA00001962"/>
    </source>
</evidence>
<dbReference type="GO" id="GO:0046872">
    <property type="term" value="F:metal ion binding"/>
    <property type="evidence" value="ECO:0007669"/>
    <property type="project" value="InterPro"/>
</dbReference>
<sequence>MLIVEAHMQAFTFSTAQHIICESGAASRLAKICQEQGFESVMLVSDPSIVKLGLLQEATQSIVQAKLPVEIFSEVEADPSEAVVLKALALAKEVKPDVIIGFGGGSSMDVAKIVALLAHPDSEQTLADIYGVGNAKGKRLPLIQIPTTAGTGSEVTQVSIVTTGETTKMGAVTPLFLPDIAILDASLTTGLPPHVTAATGIDAMVHAIEAYTSAHKKNPMSDLMAKEALHLLAANIKTATHQGSDIKAREKMLLGAMMAGQAFANSPVAAVHALAYPLGGHFHIPHGLSNSLVLPHVMRFNLNDAAAFYAELAPCIFPEQSFSGSDTHISEQLISGIEAMIKDLGLTSTLKEMNIPESFLPKLAEDAMLQTRLLVNNPREVIEQDALAIYQAAYA</sequence>